<proteinExistence type="predicted"/>
<reference evidence="3" key="2">
    <citation type="submission" date="2025-08" db="UniProtKB">
        <authorList>
            <consortium name="RefSeq"/>
        </authorList>
    </citation>
    <scope>IDENTIFICATION</scope>
    <source>
        <tissue evidence="3">Young leaves</tissue>
    </source>
</reference>
<gene>
    <name evidence="3" type="primary">LOC103715176</name>
</gene>
<dbReference type="InterPro" id="IPR040256">
    <property type="entry name" value="At4g02000-like"/>
</dbReference>
<protein>
    <submittedName>
        <fullName evidence="3">Uncharacterized protein LOC103715176</fullName>
    </submittedName>
</protein>
<evidence type="ECO:0000313" key="3">
    <source>
        <dbReference type="RefSeq" id="XP_008800940.2"/>
    </source>
</evidence>
<dbReference type="OrthoDB" id="686405at2759"/>
<keyword evidence="2" id="KW-1185">Reference proteome</keyword>
<accession>A0A8B7CKB1</accession>
<dbReference type="PANTHER" id="PTHR31286">
    <property type="entry name" value="GLYCINE-RICH CELL WALL STRUCTURAL PROTEIN 1.8-LIKE"/>
    <property type="match status" value="1"/>
</dbReference>
<dbReference type="PANTHER" id="PTHR31286:SF180">
    <property type="entry name" value="OS10G0362600 PROTEIN"/>
    <property type="match status" value="1"/>
</dbReference>
<evidence type="ECO:0000256" key="1">
    <source>
        <dbReference type="SAM" id="MobiDB-lite"/>
    </source>
</evidence>
<dbReference type="RefSeq" id="XP_008800940.2">
    <property type="nucleotide sequence ID" value="XM_008802718.2"/>
</dbReference>
<reference evidence="2" key="1">
    <citation type="journal article" date="2019" name="Nat. Commun.">
        <title>Genome-wide association mapping of date palm fruit traits.</title>
        <authorList>
            <person name="Hazzouri K.M."/>
            <person name="Gros-Balthazard M."/>
            <person name="Flowers J.M."/>
            <person name="Copetti D."/>
            <person name="Lemansour A."/>
            <person name="Lebrun M."/>
            <person name="Masmoudi K."/>
            <person name="Ferrand S."/>
            <person name="Dhar M.I."/>
            <person name="Fresquez Z.A."/>
            <person name="Rosas U."/>
            <person name="Zhang J."/>
            <person name="Talag J."/>
            <person name="Lee S."/>
            <person name="Kudrna D."/>
            <person name="Powell R.F."/>
            <person name="Leitch I.J."/>
            <person name="Krueger R.R."/>
            <person name="Wing R.A."/>
            <person name="Amiri K.M.A."/>
            <person name="Purugganan M.D."/>
        </authorList>
    </citation>
    <scope>NUCLEOTIDE SEQUENCE [LARGE SCALE GENOMIC DNA]</scope>
    <source>
        <strain evidence="2">cv. Khalas</strain>
    </source>
</reference>
<dbReference type="KEGG" id="pda:103715176"/>
<dbReference type="Proteomes" id="UP000228380">
    <property type="component" value="Chromosome 11"/>
</dbReference>
<sequence>MADTNAKERERGERGRAGELGHHPLRDDSKGRSWAAVAKGTANQGRWIRHWISERELGALKSCFTEVLEVPEERLEMTRKEWRSTSVFMQSVGRKVPAEWVGRELRRMGNLDYNVEVVTMADDVLAVCFACERDREAMLVRGPCLVAGQLFTMERWKPNFITGSGGAGRVVAWLRLPRLPLDFWAKETLLQIASTAGKPLALDAATDQGKKRGFARVKVELDIRAPLKPGIFLKGAKEGLERKIWQDFVYENLPEYCYRCGRIGHGAAA</sequence>
<feature type="region of interest" description="Disordered" evidence="1">
    <location>
        <begin position="1"/>
        <end position="33"/>
    </location>
</feature>
<name>A0A8B7CKB1_PHODC</name>
<organism evidence="2 3">
    <name type="scientific">Phoenix dactylifera</name>
    <name type="common">Date palm</name>
    <dbReference type="NCBI Taxonomy" id="42345"/>
    <lineage>
        <taxon>Eukaryota</taxon>
        <taxon>Viridiplantae</taxon>
        <taxon>Streptophyta</taxon>
        <taxon>Embryophyta</taxon>
        <taxon>Tracheophyta</taxon>
        <taxon>Spermatophyta</taxon>
        <taxon>Magnoliopsida</taxon>
        <taxon>Liliopsida</taxon>
        <taxon>Arecaceae</taxon>
        <taxon>Coryphoideae</taxon>
        <taxon>Phoeniceae</taxon>
        <taxon>Phoenix</taxon>
    </lineage>
</organism>
<evidence type="ECO:0000313" key="2">
    <source>
        <dbReference type="Proteomes" id="UP000228380"/>
    </source>
</evidence>
<dbReference type="GeneID" id="103715176"/>
<dbReference type="AlphaFoldDB" id="A0A8B7CKB1"/>
<feature type="compositionally biased region" description="Basic and acidic residues" evidence="1">
    <location>
        <begin position="1"/>
        <end position="31"/>
    </location>
</feature>